<keyword evidence="1" id="KW-1133">Transmembrane helix</keyword>
<keyword evidence="1" id="KW-0472">Membrane</keyword>
<reference evidence="3 4" key="1">
    <citation type="submission" date="2018-03" db="EMBL/GenBank/DDBJ databases">
        <title>Adhaeribacter sp. HMF7605 Genome sequencing and assembly.</title>
        <authorList>
            <person name="Kang H."/>
            <person name="Kang J."/>
            <person name="Cha I."/>
            <person name="Kim H."/>
            <person name="Joh K."/>
        </authorList>
    </citation>
    <scope>NUCLEOTIDE SEQUENCE [LARGE SCALE GENOMIC DNA]</scope>
    <source>
        <strain evidence="3 4">HMF7605</strain>
    </source>
</reference>
<feature type="transmembrane region" description="Helical" evidence="1">
    <location>
        <begin position="81"/>
        <end position="100"/>
    </location>
</feature>
<dbReference type="Proteomes" id="UP000240357">
    <property type="component" value="Unassembled WGS sequence"/>
</dbReference>
<name>A0A2T2YJG1_9BACT</name>
<keyword evidence="4" id="KW-1185">Reference proteome</keyword>
<feature type="transmembrane region" description="Helical" evidence="1">
    <location>
        <begin position="6"/>
        <end position="29"/>
    </location>
</feature>
<evidence type="ECO:0000313" key="4">
    <source>
        <dbReference type="Proteomes" id="UP000240357"/>
    </source>
</evidence>
<gene>
    <name evidence="3" type="ORF">AHMF7605_19940</name>
</gene>
<evidence type="ECO:0000259" key="2">
    <source>
        <dbReference type="Pfam" id="PF19762"/>
    </source>
</evidence>
<accession>A0A2T2YJG1</accession>
<comment type="caution">
    <text evidence="3">The sequence shown here is derived from an EMBL/GenBank/DDBJ whole genome shotgun (WGS) entry which is preliminary data.</text>
</comment>
<feature type="transmembrane region" description="Helical" evidence="1">
    <location>
        <begin position="55"/>
        <end position="75"/>
    </location>
</feature>
<dbReference type="OrthoDB" id="679295at2"/>
<dbReference type="Pfam" id="PF19762">
    <property type="entry name" value="DUF6249"/>
    <property type="match status" value="1"/>
</dbReference>
<dbReference type="InterPro" id="IPR046216">
    <property type="entry name" value="DUF6249"/>
</dbReference>
<proteinExistence type="predicted"/>
<organism evidence="3 4">
    <name type="scientific">Adhaeribacter arboris</name>
    <dbReference type="NCBI Taxonomy" id="2072846"/>
    <lineage>
        <taxon>Bacteria</taxon>
        <taxon>Pseudomonadati</taxon>
        <taxon>Bacteroidota</taxon>
        <taxon>Cytophagia</taxon>
        <taxon>Cytophagales</taxon>
        <taxon>Hymenobacteraceae</taxon>
        <taxon>Adhaeribacter</taxon>
    </lineage>
</organism>
<sequence length="111" mass="12690">MQNFFGPVLIVIVAILFFGTIFGICYLYFTSRTRERLALVERGLDPNFFRPRRTALKYGMVIFSVVLGMTLGDLIPFRYPVGVPLGVMLGGLSLIVYYFIIDKRLDKRDEA</sequence>
<evidence type="ECO:0000313" key="3">
    <source>
        <dbReference type="EMBL" id="PSR55615.1"/>
    </source>
</evidence>
<evidence type="ECO:0000256" key="1">
    <source>
        <dbReference type="SAM" id="Phobius"/>
    </source>
</evidence>
<dbReference type="EMBL" id="PYFT01000001">
    <property type="protein sequence ID" value="PSR55615.1"/>
    <property type="molecule type" value="Genomic_DNA"/>
</dbReference>
<protein>
    <recommendedName>
        <fullName evidence="2">DUF6249 domain-containing protein</fullName>
    </recommendedName>
</protein>
<dbReference type="AlphaFoldDB" id="A0A2T2YJG1"/>
<keyword evidence="1" id="KW-0812">Transmembrane</keyword>
<dbReference type="RefSeq" id="WP_106931795.1">
    <property type="nucleotide sequence ID" value="NZ_PYFT01000001.1"/>
</dbReference>
<feature type="domain" description="DUF6249" evidence="2">
    <location>
        <begin position="10"/>
        <end position="100"/>
    </location>
</feature>